<evidence type="ECO:0000256" key="1">
    <source>
        <dbReference type="SAM" id="MobiDB-lite"/>
    </source>
</evidence>
<dbReference type="EMBL" id="BLXT01001037">
    <property type="protein sequence ID" value="GFN82713.1"/>
    <property type="molecule type" value="Genomic_DNA"/>
</dbReference>
<reference evidence="2 3" key="1">
    <citation type="journal article" date="2021" name="Elife">
        <title>Chloroplast acquisition without the gene transfer in kleptoplastic sea slugs, Plakobranchus ocellatus.</title>
        <authorList>
            <person name="Maeda T."/>
            <person name="Takahashi S."/>
            <person name="Yoshida T."/>
            <person name="Shimamura S."/>
            <person name="Takaki Y."/>
            <person name="Nagai Y."/>
            <person name="Toyoda A."/>
            <person name="Suzuki Y."/>
            <person name="Arimoto A."/>
            <person name="Ishii H."/>
            <person name="Satoh N."/>
            <person name="Nishiyama T."/>
            <person name="Hasebe M."/>
            <person name="Maruyama T."/>
            <person name="Minagawa J."/>
            <person name="Obokata J."/>
            <person name="Shigenobu S."/>
        </authorList>
    </citation>
    <scope>NUCLEOTIDE SEQUENCE [LARGE SCALE GENOMIC DNA]</scope>
</reference>
<keyword evidence="3" id="KW-1185">Reference proteome</keyword>
<dbReference type="AlphaFoldDB" id="A0AAV3YKS0"/>
<proteinExistence type="predicted"/>
<protein>
    <submittedName>
        <fullName evidence="2">Histone-lysine N-methyltransferase SETMAR</fullName>
    </submittedName>
</protein>
<sequence length="221" mass="25369">MIITFDLINTLNIGKQHIVEKFIVHLVRELQHHSVNALLNSIDLKMAPPIAVGSKLEIRADVRFLLAKGTKCSVIYREIVENYGEHAMLMTQVYQWCSWFKDGRTSLQDEPRSGRPNTANNDCNTARVDELIKVDRRVKLKEISLNLDIPKTNVYEIVHDKRGYRKVSAIWVSKMLSDGHKRQRVKIFQILLHRCQQEGDETVDVGPSGNTSSLGMKLRYT</sequence>
<comment type="caution">
    <text evidence="2">The sequence shown here is derived from an EMBL/GenBank/DDBJ whole genome shotgun (WGS) entry which is preliminary data.</text>
</comment>
<gene>
    <name evidence="2" type="ORF">PoB_000921900</name>
</gene>
<dbReference type="PANTHER" id="PTHR46060:SF1">
    <property type="entry name" value="MARINER MOS1 TRANSPOSASE-LIKE PROTEIN"/>
    <property type="match status" value="1"/>
</dbReference>
<dbReference type="Proteomes" id="UP000735302">
    <property type="component" value="Unassembled WGS sequence"/>
</dbReference>
<dbReference type="PANTHER" id="PTHR46060">
    <property type="entry name" value="MARINER MOS1 TRANSPOSASE-LIKE PROTEIN"/>
    <property type="match status" value="1"/>
</dbReference>
<evidence type="ECO:0000313" key="2">
    <source>
        <dbReference type="EMBL" id="GFN82713.1"/>
    </source>
</evidence>
<evidence type="ECO:0000313" key="3">
    <source>
        <dbReference type="Proteomes" id="UP000735302"/>
    </source>
</evidence>
<name>A0AAV3YKS0_9GAST</name>
<dbReference type="InterPro" id="IPR052709">
    <property type="entry name" value="Transposase-MT_Hybrid"/>
</dbReference>
<accession>A0AAV3YKS0</accession>
<organism evidence="2 3">
    <name type="scientific">Plakobranchus ocellatus</name>
    <dbReference type="NCBI Taxonomy" id="259542"/>
    <lineage>
        <taxon>Eukaryota</taxon>
        <taxon>Metazoa</taxon>
        <taxon>Spiralia</taxon>
        <taxon>Lophotrochozoa</taxon>
        <taxon>Mollusca</taxon>
        <taxon>Gastropoda</taxon>
        <taxon>Heterobranchia</taxon>
        <taxon>Euthyneura</taxon>
        <taxon>Panpulmonata</taxon>
        <taxon>Sacoglossa</taxon>
        <taxon>Placobranchoidea</taxon>
        <taxon>Plakobranchidae</taxon>
        <taxon>Plakobranchus</taxon>
    </lineage>
</organism>
<feature type="region of interest" description="Disordered" evidence="1">
    <location>
        <begin position="202"/>
        <end position="221"/>
    </location>
</feature>